<keyword evidence="2" id="KW-0808">Transferase</keyword>
<proteinExistence type="predicted"/>
<evidence type="ECO:0000313" key="3">
    <source>
        <dbReference type="Proteomes" id="UP000462014"/>
    </source>
</evidence>
<dbReference type="CDD" id="cd03801">
    <property type="entry name" value="GT4_PimA-like"/>
    <property type="match status" value="1"/>
</dbReference>
<dbReference type="AlphaFoldDB" id="A0A7K1SYU2"/>
<sequence>MKILIFSTVFYPMRGGIENLTLNLTKEFIDKGHEVKVIAYQKQTGVLKDIDVYYTPGFLEVVKMFLWCDVYYMPNISLKGVWPLILNPKKRWVVSQNDFSLTNKTSFLSILKLLMIKFSSKNIAVSKSIANSLRTSSEVIYNCYDDTVFKQENLAERPNDFVFVGRLVSQKGCDTLIKACRNLPQPFKLTIVGDGPEMDYLKALVTQFELTNQITFAGTKSSTEIVEILNQCKTLVIPSNGREGFGIVALEGLACGCRVIATNSGGLAEAVGDFGRLFESGNVQQLNMLLKEALLNKNQPDYTEEELAEYLSNYNKQVVAQKYLTIFDKAA</sequence>
<comment type="caution">
    <text evidence="2">The sequence shown here is derived from an EMBL/GenBank/DDBJ whole genome shotgun (WGS) entry which is preliminary data.</text>
</comment>
<dbReference type="PANTHER" id="PTHR12526:SF584">
    <property type="entry name" value="GLYCOSYLTRANSFERASE"/>
    <property type="match status" value="1"/>
</dbReference>
<dbReference type="RefSeq" id="WP_157567755.1">
    <property type="nucleotide sequence ID" value="NZ_WPIK01000011.1"/>
</dbReference>
<protein>
    <submittedName>
        <fullName evidence="2">Glycosyltransferase</fullName>
    </submittedName>
</protein>
<reference evidence="2 3" key="1">
    <citation type="submission" date="2019-12" db="EMBL/GenBank/DDBJ databases">
        <title>Mucilaginibacter sp. HMF7410 genome sequencing and assembly.</title>
        <authorList>
            <person name="Kang H."/>
            <person name="Cha I."/>
            <person name="Kim H."/>
            <person name="Joh K."/>
        </authorList>
    </citation>
    <scope>NUCLEOTIDE SEQUENCE [LARGE SCALE GENOMIC DNA]</scope>
    <source>
        <strain evidence="2 3">HMF7410</strain>
    </source>
</reference>
<accession>A0A7K1SYU2</accession>
<dbReference type="Gene3D" id="3.40.50.2000">
    <property type="entry name" value="Glycogen Phosphorylase B"/>
    <property type="match status" value="2"/>
</dbReference>
<evidence type="ECO:0000313" key="2">
    <source>
        <dbReference type="EMBL" id="MVN22473.1"/>
    </source>
</evidence>
<dbReference type="SUPFAM" id="SSF53756">
    <property type="entry name" value="UDP-Glycosyltransferase/glycogen phosphorylase"/>
    <property type="match status" value="1"/>
</dbReference>
<dbReference type="GO" id="GO:0016757">
    <property type="term" value="F:glycosyltransferase activity"/>
    <property type="evidence" value="ECO:0007669"/>
    <property type="project" value="InterPro"/>
</dbReference>
<feature type="domain" description="Glycosyl transferase family 1" evidence="1">
    <location>
        <begin position="147"/>
        <end position="309"/>
    </location>
</feature>
<gene>
    <name evidence="2" type="ORF">GO621_13115</name>
</gene>
<evidence type="ECO:0000259" key="1">
    <source>
        <dbReference type="Pfam" id="PF00534"/>
    </source>
</evidence>
<dbReference type="Proteomes" id="UP000462014">
    <property type="component" value="Unassembled WGS sequence"/>
</dbReference>
<keyword evidence="3" id="KW-1185">Reference proteome</keyword>
<dbReference type="EMBL" id="WPIK01000011">
    <property type="protein sequence ID" value="MVN22473.1"/>
    <property type="molecule type" value="Genomic_DNA"/>
</dbReference>
<dbReference type="Pfam" id="PF00534">
    <property type="entry name" value="Glycos_transf_1"/>
    <property type="match status" value="1"/>
</dbReference>
<dbReference type="InterPro" id="IPR001296">
    <property type="entry name" value="Glyco_trans_1"/>
</dbReference>
<name>A0A7K1SYU2_9SPHI</name>
<dbReference type="PANTHER" id="PTHR12526">
    <property type="entry name" value="GLYCOSYLTRANSFERASE"/>
    <property type="match status" value="1"/>
</dbReference>
<organism evidence="2 3">
    <name type="scientific">Mucilaginibacter arboris</name>
    <dbReference type="NCBI Taxonomy" id="2682090"/>
    <lineage>
        <taxon>Bacteria</taxon>
        <taxon>Pseudomonadati</taxon>
        <taxon>Bacteroidota</taxon>
        <taxon>Sphingobacteriia</taxon>
        <taxon>Sphingobacteriales</taxon>
        <taxon>Sphingobacteriaceae</taxon>
        <taxon>Mucilaginibacter</taxon>
    </lineage>
</organism>